<evidence type="ECO:0000313" key="2">
    <source>
        <dbReference type="EMBL" id="SOC46288.1"/>
    </source>
</evidence>
<evidence type="ECO:0000313" key="3">
    <source>
        <dbReference type="Proteomes" id="UP000219167"/>
    </source>
</evidence>
<sequence>MSIGRTFPEATIEAGGRRAKALQITCAECGAVAYFAHQTGKSRKPPVAAQQSFQNKGWVVGSGPRKDFCPEHAQPSARKGNTDMKHPQSAVAIAVEAAPRAEAPRTSTVEDRRLINMKLAEVYADGGYV</sequence>
<feature type="non-terminal residue" evidence="2">
    <location>
        <position position="129"/>
    </location>
</feature>
<proteinExistence type="predicted"/>
<accession>A0A285UY41</accession>
<name>A0A285UY41_9HYPH</name>
<dbReference type="Proteomes" id="UP000219167">
    <property type="component" value="Unassembled WGS sequence"/>
</dbReference>
<protein>
    <submittedName>
        <fullName evidence="2">Uncharacterized protein</fullName>
    </submittedName>
</protein>
<evidence type="ECO:0000256" key="1">
    <source>
        <dbReference type="SAM" id="MobiDB-lite"/>
    </source>
</evidence>
<dbReference type="AlphaFoldDB" id="A0A285UY41"/>
<dbReference type="EMBL" id="OBQD01000021">
    <property type="protein sequence ID" value="SOC46288.1"/>
    <property type="molecule type" value="Genomic_DNA"/>
</dbReference>
<feature type="region of interest" description="Disordered" evidence="1">
    <location>
        <begin position="64"/>
        <end position="88"/>
    </location>
</feature>
<reference evidence="2 3" key="1">
    <citation type="submission" date="2017-08" db="EMBL/GenBank/DDBJ databases">
        <authorList>
            <person name="de Groot N.N."/>
        </authorList>
    </citation>
    <scope>NUCLEOTIDE SEQUENCE [LARGE SCALE GENOMIC DNA]</scope>
    <source>
        <strain evidence="2 3">JC85</strain>
    </source>
</reference>
<gene>
    <name evidence="2" type="ORF">SAMN05892877_12192</name>
</gene>
<keyword evidence="3" id="KW-1185">Reference proteome</keyword>
<organism evidence="2 3">
    <name type="scientific">Rhizobium subbaraonis</name>
    <dbReference type="NCBI Taxonomy" id="908946"/>
    <lineage>
        <taxon>Bacteria</taxon>
        <taxon>Pseudomonadati</taxon>
        <taxon>Pseudomonadota</taxon>
        <taxon>Alphaproteobacteria</taxon>
        <taxon>Hyphomicrobiales</taxon>
        <taxon>Rhizobiaceae</taxon>
        <taxon>Rhizobium/Agrobacterium group</taxon>
        <taxon>Rhizobium</taxon>
    </lineage>
</organism>